<dbReference type="SUPFAM" id="SSF55979">
    <property type="entry name" value="DNA clamp"/>
    <property type="match status" value="1"/>
</dbReference>
<feature type="compositionally biased region" description="Basic residues" evidence="1">
    <location>
        <begin position="13"/>
        <end position="22"/>
    </location>
</feature>
<evidence type="ECO:0000256" key="1">
    <source>
        <dbReference type="SAM" id="MobiDB-lite"/>
    </source>
</evidence>
<organism evidence="2 3">
    <name type="scientific">Gordonia phage Horus</name>
    <dbReference type="NCBI Taxonomy" id="2301696"/>
    <lineage>
        <taxon>Viruses</taxon>
        <taxon>Duplodnaviria</taxon>
        <taxon>Heunggongvirae</taxon>
        <taxon>Uroviricota</taxon>
        <taxon>Caudoviricetes</taxon>
        <taxon>Langleyhallvirinae</taxon>
        <taxon>Horusvirus</taxon>
        <taxon>Horusvirus horus</taxon>
    </lineage>
</organism>
<feature type="region of interest" description="Disordered" evidence="1">
    <location>
        <begin position="1"/>
        <end position="28"/>
    </location>
</feature>
<dbReference type="EMBL" id="MH651176">
    <property type="protein sequence ID" value="AXQ63909.1"/>
    <property type="molecule type" value="Genomic_DNA"/>
</dbReference>
<protein>
    <submittedName>
        <fullName evidence="2">DNA polymerase III sliding clamp</fullName>
    </submittedName>
</protein>
<evidence type="ECO:0000313" key="3">
    <source>
        <dbReference type="Proteomes" id="UP000262321"/>
    </source>
</evidence>
<dbReference type="KEGG" id="vg:54999195"/>
<keyword evidence="3" id="KW-1185">Reference proteome</keyword>
<evidence type="ECO:0000313" key="2">
    <source>
        <dbReference type="EMBL" id="AXQ63909.1"/>
    </source>
</evidence>
<dbReference type="Proteomes" id="UP000262321">
    <property type="component" value="Segment"/>
</dbReference>
<reference evidence="2 3" key="1">
    <citation type="submission" date="2018-07" db="EMBL/GenBank/DDBJ databases">
        <authorList>
            <person name="Said P."/>
            <person name="Hotaki K."/>
            <person name="Hall J.T."/>
            <person name="Leadon S.A."/>
            <person name="Fogarty M.P."/>
            <person name="Warner M.H."/>
            <person name="Garlena R.A."/>
            <person name="Russell D.A."/>
            <person name="Pope W.H."/>
            <person name="Jacobs-Sera D."/>
            <person name="Hatfull G.F."/>
        </authorList>
    </citation>
    <scope>NUCLEOTIDE SEQUENCE [LARGE SCALE GENOMIC DNA]</scope>
</reference>
<gene>
    <name evidence="2" type="primary">57</name>
    <name evidence="2" type="ORF">SEA_HORUS_57</name>
</gene>
<proteinExistence type="predicted"/>
<name>A0A385DZJ4_9CAUD</name>
<feature type="compositionally biased region" description="Low complexity" evidence="1">
    <location>
        <begin position="1"/>
        <end position="12"/>
    </location>
</feature>
<dbReference type="GeneID" id="54999195"/>
<dbReference type="InterPro" id="IPR046938">
    <property type="entry name" value="DNA_clamp_sf"/>
</dbReference>
<dbReference type="Gene3D" id="3.10.150.10">
    <property type="entry name" value="DNA Polymerase III, subunit A, domain 2"/>
    <property type="match status" value="1"/>
</dbReference>
<accession>A0A385DZJ4</accession>
<dbReference type="RefSeq" id="YP_009808294.1">
    <property type="nucleotide sequence ID" value="NC_048039.1"/>
</dbReference>
<sequence length="238" mass="25460">MTKNTTTATPRKPATKRASKRVAKPEPRPIGIHVRELERAIARVKPFAHADELLPVINSIIFDYRDGVLSAFATDRFTMGCNIVEHTADADNLPENFTVVVRLGELPLLLAAVKRGSAGGHAVIAHRDGQIVTDGVAVGDPTLVEAVPKWRNILAGAVREAGAPEINSAISMNPVYLRRFAQIKPTPTMSVSTAGKPIVVTSVNFIGLLMPVRDVDGPDRLLERLGIELPASSGEAAA</sequence>